<sequence length="192" mass="21222">MFCKLCNTGFLDRETFREHSRTCSNIGSNSSIWNSSEISTKDECVMIDVDETLDSPEVSPTADRFKDTLAIPQSSNSASLSIPPIKLGKFSNKRTLDNIFQFNVAESTSSIEKTVQSLTLKNQQKLISQDTTKHTTQAVASTVEPCSVGRRSRQKQIPHKRMIITDATPSTSKSVVAFESTKSDDETMDTSS</sequence>
<dbReference type="Proteomes" id="UP000007875">
    <property type="component" value="Unassembled WGS sequence"/>
</dbReference>
<evidence type="ECO:0000313" key="3">
    <source>
        <dbReference type="Proteomes" id="UP000007875"/>
    </source>
</evidence>
<dbReference type="HOGENOM" id="CLU_1414711_0_0_1"/>
<evidence type="ECO:0000256" key="1">
    <source>
        <dbReference type="SAM" id="MobiDB-lite"/>
    </source>
</evidence>
<dbReference type="Ensembl" id="ENSCSAVT00000015417.1">
    <property type="protein sequence ID" value="ENSCSAVP00000015243.1"/>
    <property type="gene ID" value="ENSCSAVG00000008946.1"/>
</dbReference>
<evidence type="ECO:0000313" key="2">
    <source>
        <dbReference type="Ensembl" id="ENSCSAVP00000015243.1"/>
    </source>
</evidence>
<accession>H2ZCC7</accession>
<protein>
    <submittedName>
        <fullName evidence="2">Uncharacterized protein</fullName>
    </submittedName>
</protein>
<proteinExistence type="predicted"/>
<name>H2ZCC7_CIOSA</name>
<reference evidence="2" key="3">
    <citation type="submission" date="2025-09" db="UniProtKB">
        <authorList>
            <consortium name="Ensembl"/>
        </authorList>
    </citation>
    <scope>IDENTIFICATION</scope>
</reference>
<reference evidence="3" key="1">
    <citation type="submission" date="2003-08" db="EMBL/GenBank/DDBJ databases">
        <authorList>
            <person name="Birren B."/>
            <person name="Nusbaum C."/>
            <person name="Abebe A."/>
            <person name="Abouelleil A."/>
            <person name="Adekoya E."/>
            <person name="Ait-zahra M."/>
            <person name="Allen N."/>
            <person name="Allen T."/>
            <person name="An P."/>
            <person name="Anderson M."/>
            <person name="Anderson S."/>
            <person name="Arachchi H."/>
            <person name="Armbruster J."/>
            <person name="Bachantsang P."/>
            <person name="Baldwin J."/>
            <person name="Barry A."/>
            <person name="Bayul T."/>
            <person name="Blitshsteyn B."/>
            <person name="Bloom T."/>
            <person name="Blye J."/>
            <person name="Boguslavskiy L."/>
            <person name="Borowsky M."/>
            <person name="Boukhgalter B."/>
            <person name="Brunache A."/>
            <person name="Butler J."/>
            <person name="Calixte N."/>
            <person name="Calvo S."/>
            <person name="Camarata J."/>
            <person name="Campo K."/>
            <person name="Chang J."/>
            <person name="Cheshatsang Y."/>
            <person name="Citroen M."/>
            <person name="Collymore A."/>
            <person name="Considine T."/>
            <person name="Cook A."/>
            <person name="Cooke P."/>
            <person name="Corum B."/>
            <person name="Cuomo C."/>
            <person name="David R."/>
            <person name="Dawoe T."/>
            <person name="Degray S."/>
            <person name="Dodge S."/>
            <person name="Dooley K."/>
            <person name="Dorje P."/>
            <person name="Dorjee K."/>
            <person name="Dorris L."/>
            <person name="Duffey N."/>
            <person name="Dupes A."/>
            <person name="Elkins T."/>
            <person name="Engels R."/>
            <person name="Erickson J."/>
            <person name="Farina A."/>
            <person name="Faro S."/>
            <person name="Ferreira P."/>
            <person name="Fischer H."/>
            <person name="Fitzgerald M."/>
            <person name="Foley K."/>
            <person name="Gage D."/>
            <person name="Galagan J."/>
            <person name="Gearin G."/>
            <person name="Gnerre S."/>
            <person name="Gnirke A."/>
            <person name="Goyette A."/>
            <person name="Graham J."/>
            <person name="Grandbois E."/>
            <person name="Gyaltsen K."/>
            <person name="Hafez N."/>
            <person name="Hagopian D."/>
            <person name="Hagos B."/>
            <person name="Hall J."/>
            <person name="Hatcher B."/>
            <person name="Heller A."/>
            <person name="Higgins H."/>
            <person name="Honan T."/>
            <person name="Horn A."/>
            <person name="Houde N."/>
            <person name="Hughes L."/>
            <person name="Hulme W."/>
            <person name="Husby E."/>
            <person name="Iliev I."/>
            <person name="Jaffe D."/>
            <person name="Jones C."/>
            <person name="Kamal M."/>
            <person name="Kamat A."/>
            <person name="Kamvysselis M."/>
            <person name="Karlsson E."/>
            <person name="Kells C."/>
            <person name="Kieu A."/>
            <person name="Kisner P."/>
            <person name="Kodira C."/>
            <person name="Kulbokas E."/>
            <person name="Labutti K."/>
            <person name="Lama D."/>
            <person name="Landers T."/>
            <person name="Leger J."/>
            <person name="Levine S."/>
            <person name="Lewis D."/>
            <person name="Lewis T."/>
            <person name="Lindblad-toh K."/>
            <person name="Liu X."/>
            <person name="Lokyitsang T."/>
            <person name="Lokyitsang Y."/>
            <person name="Lucien O."/>
            <person name="Lui A."/>
            <person name="Ma L.J."/>
            <person name="Mabbitt R."/>
            <person name="Macdonald J."/>
            <person name="Maclean C."/>
            <person name="Major J."/>
            <person name="Manning J."/>
            <person name="Marabella R."/>
            <person name="Maru K."/>
            <person name="Matthews C."/>
            <person name="Mauceli E."/>
            <person name="Mccarthy M."/>
            <person name="Mcdonough S."/>
            <person name="Mcghee T."/>
            <person name="Meldrim J."/>
            <person name="Meneus L."/>
            <person name="Mesirov J."/>
            <person name="Mihalev A."/>
            <person name="Mihova T."/>
            <person name="Mikkelsen T."/>
            <person name="Mlenga V."/>
            <person name="Moru K."/>
            <person name="Mozes J."/>
            <person name="Mulrain L."/>
            <person name="Munson G."/>
            <person name="Naylor J."/>
            <person name="Newes C."/>
            <person name="Nguyen C."/>
            <person name="Nguyen N."/>
            <person name="Nguyen T."/>
            <person name="Nicol R."/>
            <person name="Nielsen C."/>
            <person name="Nizzari M."/>
            <person name="Norbu C."/>
            <person name="Norbu N."/>
            <person name="O'donnell P."/>
            <person name="Okoawo O."/>
            <person name="O'leary S."/>
            <person name="Omotosho B."/>
            <person name="O'neill K."/>
            <person name="Osman S."/>
            <person name="Parker S."/>
            <person name="Perrin D."/>
            <person name="Phunkhang P."/>
            <person name="Piqani B."/>
            <person name="Purcell S."/>
            <person name="Rachupka T."/>
            <person name="Ramasamy U."/>
            <person name="Rameau R."/>
            <person name="Ray V."/>
            <person name="Raymond C."/>
            <person name="Retta R."/>
            <person name="Richardson S."/>
            <person name="Rise C."/>
            <person name="Rodriguez J."/>
            <person name="Rogers J."/>
            <person name="Rogov P."/>
            <person name="Rutman M."/>
            <person name="Schupbach R."/>
            <person name="Seaman C."/>
            <person name="Settipalli S."/>
            <person name="Sharpe T."/>
            <person name="Sheridan J."/>
            <person name="Sherpa N."/>
            <person name="Shi J."/>
            <person name="Smirnov S."/>
            <person name="Smith C."/>
            <person name="Sougnez C."/>
            <person name="Spencer B."/>
            <person name="Stalker J."/>
            <person name="Stange-thomann N."/>
            <person name="Stavropoulos S."/>
            <person name="Stetson K."/>
            <person name="Stone C."/>
            <person name="Stone S."/>
            <person name="Stubbs M."/>
            <person name="Talamas J."/>
            <person name="Tchuinga P."/>
            <person name="Tenzing P."/>
            <person name="Tesfaye S."/>
            <person name="Theodore J."/>
            <person name="Thoulutsang Y."/>
            <person name="Topham K."/>
            <person name="Towey S."/>
            <person name="Tsamla T."/>
            <person name="Tsomo N."/>
            <person name="Vallee D."/>
            <person name="Vassiliev H."/>
            <person name="Venkataraman V."/>
            <person name="Vinson J."/>
            <person name="Vo A."/>
            <person name="Wade C."/>
            <person name="Wang S."/>
            <person name="Wangchuk T."/>
            <person name="Wangdi T."/>
            <person name="Whittaker C."/>
            <person name="Wilkinson J."/>
            <person name="Wu Y."/>
            <person name="Wyman D."/>
            <person name="Yadav S."/>
            <person name="Yang S."/>
            <person name="Yang X."/>
            <person name="Yeager S."/>
            <person name="Yee E."/>
            <person name="Young G."/>
            <person name="Zainoun J."/>
            <person name="Zembeck L."/>
            <person name="Zimmer A."/>
            <person name="Zody M."/>
            <person name="Lander E."/>
        </authorList>
    </citation>
    <scope>NUCLEOTIDE SEQUENCE [LARGE SCALE GENOMIC DNA]</scope>
</reference>
<dbReference type="InParanoid" id="H2ZCC7"/>
<feature type="region of interest" description="Disordered" evidence="1">
    <location>
        <begin position="171"/>
        <end position="192"/>
    </location>
</feature>
<reference evidence="2" key="2">
    <citation type="submission" date="2025-08" db="UniProtKB">
        <authorList>
            <consortium name="Ensembl"/>
        </authorList>
    </citation>
    <scope>IDENTIFICATION</scope>
</reference>
<dbReference type="AlphaFoldDB" id="H2ZCC7"/>
<organism evidence="2 3">
    <name type="scientific">Ciona savignyi</name>
    <name type="common">Pacific transparent sea squirt</name>
    <dbReference type="NCBI Taxonomy" id="51511"/>
    <lineage>
        <taxon>Eukaryota</taxon>
        <taxon>Metazoa</taxon>
        <taxon>Chordata</taxon>
        <taxon>Tunicata</taxon>
        <taxon>Ascidiacea</taxon>
        <taxon>Phlebobranchia</taxon>
        <taxon>Cionidae</taxon>
        <taxon>Ciona</taxon>
    </lineage>
</organism>
<dbReference type="GeneTree" id="ENSGT00660000097250"/>
<keyword evidence="3" id="KW-1185">Reference proteome</keyword>